<feature type="domain" description="DUF6589" evidence="2">
    <location>
        <begin position="331"/>
        <end position="743"/>
    </location>
</feature>
<name>A0A4Q2D891_9AGAR</name>
<dbReference type="EMBL" id="SDEE01000514">
    <property type="protein sequence ID" value="RXW15757.1"/>
    <property type="molecule type" value="Genomic_DNA"/>
</dbReference>
<keyword evidence="4" id="KW-1185">Reference proteome</keyword>
<evidence type="ECO:0000256" key="1">
    <source>
        <dbReference type="SAM" id="MobiDB-lite"/>
    </source>
</evidence>
<accession>A0A4Q2D891</accession>
<proteinExistence type="predicted"/>
<dbReference type="Pfam" id="PF20231">
    <property type="entry name" value="DUF6589"/>
    <property type="match status" value="1"/>
</dbReference>
<feature type="region of interest" description="Disordered" evidence="1">
    <location>
        <begin position="1"/>
        <end position="39"/>
    </location>
</feature>
<sequence>MADPSTTYYEREFSDDEVSQVSSEEASDIESEQESIPSFKPTAVSLDSQTMEDNMFRSATAAKRDKLDDKGILEAVRKTCETMDREGINLPILLDARTSLLHSKELPTVLERWEKPPRASSGIVRPAGASKMLKKFALKVTINTINEELQVLGPKLHLPAEDHVKASHLTEQTIGGLTEKMKEDAPVLWGLLEQALIIFAIISMITYSRSHNSNRLQKLLAIYFKFRGVSAKGFDTLHAIGLTMSHKWACDVVEALSTEARNEMLAKMETFPWVCSYDNVNIPFRVFSQRLDNQSELGQGTAATVYIKRNAEKLSEFLNQRLKEKRAEGIKKPLTARDIIKIDNECFPRVEEQMKYVVLRMLLDSPEFNLQSYKDKDSDALKAPAPVDELPTGLDHRTLQYLLGTVNIAEASYDDHDRLLGEWYKQLGFGTLAHQMALAKSKIVTWVGDQLTVDRLRHLFTFRAQDDNSFDRLDFSAFVFGWLHLQMAFANSLHKQYLGTSKGRGLAQAFELLNKKGLFTARTQGPFHHDLDEVLKHVGIAHIREDWLEIAGVSKLEDLRSRSAQELCLLASKLVEIYASSDGIDAMDATNQQDEPQRQVVMWNRDILQYIVLDNAIRNGDVGLMEKLLPTLLFQFLGGGNGKYANEVLELLQGLHREWPAELCTFVRHHCWLVNSTGAPGKWCPIDKAQEMNIKDIKVTYRSEGPNIKWDYLKKLHPAIPTIRIVTEFIEQQFGTLVRGKRHTIPSAEKDIQKLRKSYADSELHKVKKGRKHATAKDKAKDVTLEGNLRLQKRQTLEKWNMGRAFERSVDKSWAESDSGSEDGF</sequence>
<dbReference type="OrthoDB" id="3203379at2759"/>
<evidence type="ECO:0000313" key="4">
    <source>
        <dbReference type="Proteomes" id="UP000290288"/>
    </source>
</evidence>
<evidence type="ECO:0000313" key="3">
    <source>
        <dbReference type="EMBL" id="RXW15757.1"/>
    </source>
</evidence>
<organism evidence="3 4">
    <name type="scientific">Candolleomyces aberdarensis</name>
    <dbReference type="NCBI Taxonomy" id="2316362"/>
    <lineage>
        <taxon>Eukaryota</taxon>
        <taxon>Fungi</taxon>
        <taxon>Dikarya</taxon>
        <taxon>Basidiomycota</taxon>
        <taxon>Agaricomycotina</taxon>
        <taxon>Agaricomycetes</taxon>
        <taxon>Agaricomycetidae</taxon>
        <taxon>Agaricales</taxon>
        <taxon>Agaricineae</taxon>
        <taxon>Psathyrellaceae</taxon>
        <taxon>Candolleomyces</taxon>
    </lineage>
</organism>
<dbReference type="Proteomes" id="UP000290288">
    <property type="component" value="Unassembled WGS sequence"/>
</dbReference>
<dbReference type="InterPro" id="IPR046496">
    <property type="entry name" value="DUF6589"/>
</dbReference>
<dbReference type="STRING" id="2316362.A0A4Q2D891"/>
<reference evidence="3 4" key="1">
    <citation type="submission" date="2019-01" db="EMBL/GenBank/DDBJ databases">
        <title>Draft genome sequence of Psathyrella aberdarensis IHI B618.</title>
        <authorList>
            <person name="Buettner E."/>
            <person name="Kellner H."/>
        </authorList>
    </citation>
    <scope>NUCLEOTIDE SEQUENCE [LARGE SCALE GENOMIC DNA]</scope>
    <source>
        <strain evidence="3 4">IHI B618</strain>
    </source>
</reference>
<comment type="caution">
    <text evidence="3">The sequence shown here is derived from an EMBL/GenBank/DDBJ whole genome shotgun (WGS) entry which is preliminary data.</text>
</comment>
<protein>
    <recommendedName>
        <fullName evidence="2">DUF6589 domain-containing protein</fullName>
    </recommendedName>
</protein>
<gene>
    <name evidence="3" type="ORF">EST38_g10097</name>
</gene>
<dbReference type="AlphaFoldDB" id="A0A4Q2D891"/>
<evidence type="ECO:0000259" key="2">
    <source>
        <dbReference type="Pfam" id="PF20231"/>
    </source>
</evidence>